<dbReference type="AlphaFoldDB" id="A0A974NPR4"/>
<dbReference type="KEGG" id="ppsr:I6J18_07945"/>
<proteinExistence type="predicted"/>
<sequence>MERSQETQRELEMMFTEGLGRTLTAAEQEILLDVVAYPTEKRVAFLEMMKEFINRN</sequence>
<evidence type="ECO:0000313" key="1">
    <source>
        <dbReference type="EMBL" id="QQT01774.1"/>
    </source>
</evidence>
<evidence type="ECO:0000313" key="2">
    <source>
        <dbReference type="Proteomes" id="UP000595254"/>
    </source>
</evidence>
<name>A0A974NPR4_PERPY</name>
<gene>
    <name evidence="1" type="ORF">I6J18_07945</name>
</gene>
<organism evidence="1 2">
    <name type="scientific">Peribacillus psychrosaccharolyticus</name>
    <name type="common">Bacillus psychrosaccharolyticus</name>
    <dbReference type="NCBI Taxonomy" id="1407"/>
    <lineage>
        <taxon>Bacteria</taxon>
        <taxon>Bacillati</taxon>
        <taxon>Bacillota</taxon>
        <taxon>Bacilli</taxon>
        <taxon>Bacillales</taxon>
        <taxon>Bacillaceae</taxon>
        <taxon>Peribacillus</taxon>
    </lineage>
</organism>
<accession>A0A974NPR4</accession>
<protein>
    <submittedName>
        <fullName evidence="1">Uncharacterized protein</fullName>
    </submittedName>
</protein>
<reference evidence="1 2" key="1">
    <citation type="submission" date="2021-01" db="EMBL/GenBank/DDBJ databases">
        <title>FDA dAtabase for Regulatory Grade micrObial Sequences (FDA-ARGOS): Supporting development and validation of Infectious Disease Dx tests.</title>
        <authorList>
            <person name="Nelson B."/>
            <person name="Plummer A."/>
            <person name="Tallon L."/>
            <person name="Sadzewicz L."/>
            <person name="Zhao X."/>
            <person name="Boylan J."/>
            <person name="Ott S."/>
            <person name="Bowen H."/>
            <person name="Vavikolanu K."/>
            <person name="Mehta A."/>
            <person name="Aluvathingal J."/>
            <person name="Nadendla S."/>
            <person name="Myers T."/>
            <person name="Yan Y."/>
            <person name="Sichtig H."/>
        </authorList>
    </citation>
    <scope>NUCLEOTIDE SEQUENCE [LARGE SCALE GENOMIC DNA]</scope>
    <source>
        <strain evidence="1 2">FDAARGOS_1161</strain>
    </source>
</reference>
<dbReference type="EMBL" id="CP068053">
    <property type="protein sequence ID" value="QQT01774.1"/>
    <property type="molecule type" value="Genomic_DNA"/>
</dbReference>
<dbReference type="RefSeq" id="WP_161629088.1">
    <property type="nucleotide sequence ID" value="NZ_CP068053.1"/>
</dbReference>
<dbReference type="Proteomes" id="UP000595254">
    <property type="component" value="Chromosome"/>
</dbReference>
<keyword evidence="2" id="KW-1185">Reference proteome</keyword>